<dbReference type="GO" id="GO:0005230">
    <property type="term" value="F:extracellular ligand-gated monoatomic ion channel activity"/>
    <property type="evidence" value="ECO:0007669"/>
    <property type="project" value="InterPro"/>
</dbReference>
<evidence type="ECO:0000313" key="1">
    <source>
        <dbReference type="EMBL" id="KJH46590.1"/>
    </source>
</evidence>
<organism evidence="1 2">
    <name type="scientific">Dictyocaulus viviparus</name>
    <name type="common">Bovine lungworm</name>
    <dbReference type="NCBI Taxonomy" id="29172"/>
    <lineage>
        <taxon>Eukaryota</taxon>
        <taxon>Metazoa</taxon>
        <taxon>Ecdysozoa</taxon>
        <taxon>Nematoda</taxon>
        <taxon>Chromadorea</taxon>
        <taxon>Rhabditida</taxon>
        <taxon>Rhabditina</taxon>
        <taxon>Rhabditomorpha</taxon>
        <taxon>Strongyloidea</taxon>
        <taxon>Metastrongylidae</taxon>
        <taxon>Dictyocaulus</taxon>
    </lineage>
</organism>
<dbReference type="OrthoDB" id="5816887at2759"/>
<evidence type="ECO:0000313" key="2">
    <source>
        <dbReference type="Proteomes" id="UP000053766"/>
    </source>
</evidence>
<dbReference type="GO" id="GO:0016020">
    <property type="term" value="C:membrane"/>
    <property type="evidence" value="ECO:0007669"/>
    <property type="project" value="InterPro"/>
</dbReference>
<protein>
    <submittedName>
        <fullName evidence="1">Uncharacterized protein</fullName>
    </submittedName>
</protein>
<dbReference type="AlphaFoldDB" id="A0A0D8XPW5"/>
<dbReference type="EMBL" id="KN716344">
    <property type="protein sequence ID" value="KJH46590.1"/>
    <property type="molecule type" value="Genomic_DNA"/>
</dbReference>
<reference evidence="2" key="2">
    <citation type="journal article" date="2016" name="Sci. Rep.">
        <title>Dictyocaulus viviparus genome, variome and transcriptome elucidate lungworm biology and support future intervention.</title>
        <authorList>
            <person name="McNulty S.N."/>
            <person name="Strube C."/>
            <person name="Rosa B.A."/>
            <person name="Martin J.C."/>
            <person name="Tyagi R."/>
            <person name="Choi Y.J."/>
            <person name="Wang Q."/>
            <person name="Hallsworth Pepin K."/>
            <person name="Zhang X."/>
            <person name="Ozersky P."/>
            <person name="Wilson R.K."/>
            <person name="Sternberg P.W."/>
            <person name="Gasser R.B."/>
            <person name="Mitreva M."/>
        </authorList>
    </citation>
    <scope>NUCLEOTIDE SEQUENCE [LARGE SCALE GENOMIC DNA]</scope>
    <source>
        <strain evidence="2">HannoverDv2000</strain>
    </source>
</reference>
<accession>A0A0D8XPW5</accession>
<name>A0A0D8XPW5_DICVI</name>
<gene>
    <name evidence="1" type="ORF">DICVIV_07335</name>
</gene>
<dbReference type="Proteomes" id="UP000053766">
    <property type="component" value="Unassembled WGS sequence"/>
</dbReference>
<dbReference type="STRING" id="29172.A0A0D8XPW5"/>
<reference evidence="1 2" key="1">
    <citation type="submission" date="2013-11" db="EMBL/GenBank/DDBJ databases">
        <title>Draft genome of the bovine lungworm Dictyocaulus viviparus.</title>
        <authorList>
            <person name="Mitreva M."/>
        </authorList>
    </citation>
    <scope>NUCLEOTIDE SEQUENCE [LARGE SCALE GENOMIC DNA]</scope>
    <source>
        <strain evidence="1 2">HannoverDv2000</strain>
    </source>
</reference>
<sequence>MISVLPSVGEKKTMLIDQNFASTVGKCLEKRGKQISTRKDDNVSTFNETFLSHLKEERRKFIEMLDNGHFINEQRRLVEEMLDSYHYEKNVHPRIDHLQPTRVNVSMTLYQILEVWMLHIADYPLESNLKRITEN</sequence>
<keyword evidence="2" id="KW-1185">Reference proteome</keyword>
<dbReference type="Gene3D" id="2.70.170.10">
    <property type="entry name" value="Neurotransmitter-gated ion-channel ligand-binding domain"/>
    <property type="match status" value="1"/>
</dbReference>
<proteinExistence type="predicted"/>
<dbReference type="InterPro" id="IPR036734">
    <property type="entry name" value="Neur_chan_lig-bd_sf"/>
</dbReference>